<evidence type="ECO:0000313" key="3">
    <source>
        <dbReference type="Proteomes" id="UP000006851"/>
    </source>
</evidence>
<dbReference type="AlphaFoldDB" id="F2NB21"/>
<dbReference type="KEGG" id="cgo:Corgl_1674"/>
<evidence type="ECO:0000313" key="2">
    <source>
        <dbReference type="EMBL" id="AEB07772.1"/>
    </source>
</evidence>
<evidence type="ECO:0008006" key="4">
    <source>
        <dbReference type="Google" id="ProtNLM"/>
    </source>
</evidence>
<organism evidence="2 3">
    <name type="scientific">Coriobacterium glomerans (strain ATCC 49209 / DSM 20642 / JCM 10262 / PW2)</name>
    <dbReference type="NCBI Taxonomy" id="700015"/>
    <lineage>
        <taxon>Bacteria</taxon>
        <taxon>Bacillati</taxon>
        <taxon>Actinomycetota</taxon>
        <taxon>Coriobacteriia</taxon>
        <taxon>Coriobacteriales</taxon>
        <taxon>Coriobacteriaceae</taxon>
        <taxon>Coriobacterium</taxon>
    </lineage>
</organism>
<accession>F2NB21</accession>
<sequence length="294" mass="33063">MAELGLEVRTGTGILRWRGNRADEVTLGWRGSYAPGDQIVLSCAAPPQMLAMCLDRGLSESVVLLTDRTFTFMIPFGDERKAYGPRAFAGERHWGYVRVLDERERESWRNLAENSHDLSLPSGSAPVLYPHAVTNVRCDNPQFLARNAIDGVFETGRHGSWPHESWGINDQRDAWLKIEFGRSVIADELRLYLRTDFPHDTWWRSALLTLSDGQQVTLRLAATGLRQTFPLGGARIAWLALSQLEKAEEHGFPGLSQIMVMGRETDPGSWSVRDPRRVEDDQADTGDTERSDAK</sequence>
<keyword evidence="3" id="KW-1185">Reference proteome</keyword>
<gene>
    <name evidence="2" type="ordered locus">Corgl_1674</name>
</gene>
<reference evidence="3" key="1">
    <citation type="journal article" date="2013" name="Stand. Genomic Sci.">
        <title>Complete genome sequence of Coriobacterium glomerans type strain (PW2(T)) from the midgut of Pyrrhocoris apterus L. (red soldier bug).</title>
        <authorList>
            <person name="Stackebrandt E."/>
            <person name="Zeytun A."/>
            <person name="Lapidus A."/>
            <person name="Nolan M."/>
            <person name="Lucas S."/>
            <person name="Hammon N."/>
            <person name="Deshpande S."/>
            <person name="Cheng J.F."/>
            <person name="Tapia R."/>
            <person name="Goodwin L.A."/>
            <person name="Pitluck S."/>
            <person name="Liolios K."/>
            <person name="Pagani I."/>
            <person name="Ivanova N."/>
            <person name="Mavromatis K."/>
            <person name="Mikhailova N."/>
            <person name="Huntemann M."/>
            <person name="Pati A."/>
            <person name="Chen A."/>
            <person name="Palaniappan K."/>
            <person name="Chang Y.J."/>
            <person name="Land M."/>
            <person name="Hauser L."/>
            <person name="Rohde M."/>
            <person name="Pukall R."/>
            <person name="Goker M."/>
            <person name="Detter J.C."/>
            <person name="Woyke T."/>
            <person name="Bristow J."/>
            <person name="Eisen J.A."/>
            <person name="Markowitz V."/>
            <person name="Hugenholtz P."/>
            <person name="Kyrpides N.C."/>
            <person name="Klenk H.P."/>
        </authorList>
    </citation>
    <scope>NUCLEOTIDE SEQUENCE</scope>
    <source>
        <strain evidence="3">ATCC 49209 / DSM 20642 / JCM 10262 / PW2</strain>
    </source>
</reference>
<dbReference type="Proteomes" id="UP000006851">
    <property type="component" value="Chromosome"/>
</dbReference>
<dbReference type="InterPro" id="IPR008979">
    <property type="entry name" value="Galactose-bd-like_sf"/>
</dbReference>
<evidence type="ECO:0000256" key="1">
    <source>
        <dbReference type="SAM" id="MobiDB-lite"/>
    </source>
</evidence>
<dbReference type="eggNOG" id="ENOG502ZAKM">
    <property type="taxonomic scope" value="Bacteria"/>
</dbReference>
<proteinExistence type="predicted"/>
<feature type="region of interest" description="Disordered" evidence="1">
    <location>
        <begin position="266"/>
        <end position="294"/>
    </location>
</feature>
<protein>
    <recommendedName>
        <fullName evidence="4">Carbohydrate-binding protein</fullName>
    </recommendedName>
</protein>
<dbReference type="HOGENOM" id="CLU_070538_0_0_11"/>
<name>F2NB21_CORGP</name>
<dbReference type="EMBL" id="CP002628">
    <property type="protein sequence ID" value="AEB07772.1"/>
    <property type="molecule type" value="Genomic_DNA"/>
</dbReference>
<dbReference type="SUPFAM" id="SSF49785">
    <property type="entry name" value="Galactose-binding domain-like"/>
    <property type="match status" value="1"/>
</dbReference>
<dbReference type="STRING" id="700015.Corgl_1674"/>